<organism evidence="1">
    <name type="scientific">candidate division WOR-3 bacterium</name>
    <dbReference type="NCBI Taxonomy" id="2052148"/>
    <lineage>
        <taxon>Bacteria</taxon>
        <taxon>Bacteria division WOR-3</taxon>
    </lineage>
</organism>
<dbReference type="Gene3D" id="2.40.160.130">
    <property type="entry name" value="Capsule assembly protein Wzi"/>
    <property type="match status" value="1"/>
</dbReference>
<name>A0A7C3YQH1_UNCW3</name>
<evidence type="ECO:0008006" key="2">
    <source>
        <dbReference type="Google" id="ProtNLM"/>
    </source>
</evidence>
<dbReference type="InterPro" id="IPR038636">
    <property type="entry name" value="Wzi_sf"/>
</dbReference>
<accession>A0A7C3YQH1</accession>
<reference evidence="1" key="1">
    <citation type="journal article" date="2020" name="mSystems">
        <title>Genome- and Community-Level Interaction Insights into Carbon Utilization and Element Cycling Functions of Hydrothermarchaeota in Hydrothermal Sediment.</title>
        <authorList>
            <person name="Zhou Z."/>
            <person name="Liu Y."/>
            <person name="Xu W."/>
            <person name="Pan J."/>
            <person name="Luo Z.H."/>
            <person name="Li M."/>
        </authorList>
    </citation>
    <scope>NUCLEOTIDE SEQUENCE [LARGE SCALE GENOMIC DNA]</scope>
    <source>
        <strain evidence="1">SpSt-906</strain>
    </source>
</reference>
<proteinExistence type="predicted"/>
<gene>
    <name evidence="1" type="ORF">ENX07_06455</name>
</gene>
<protein>
    <recommendedName>
        <fullName evidence="2">Capsule assembly Wzi family protein</fullName>
    </recommendedName>
</protein>
<sequence length="470" mass="55125">MLIIMIFLWNFLIPIENWVNEAIDEMRVRGKISPRFSSVMPYEKGSVAIALKKDWKNYLPLETLLGKRILSSFDPHFYGGLSFLKDTLFRSFQSLGLRKDLSHFGFAFEGVGKLGKSNEYPALSWDSIYGIDYRRGYGFLRGDFFSFLFGREALRWAHSLLLSGSSPPFNLFFATMEYKGLKGSFLITPLDPYTLDTSRFLSAHRLDFSLFGDRLLLGISEAVVFCRQDIFQGASYLNPFSIYRLSEYNYHYGNKRLGISPFNDDLYWDFDFAYFFARKCIYGEILLDDIGFIDTLSHPGFIRDLTNSGPFGFLFGLKMADFIIPRSYSLLQYTRVNASTYFHFEKKNYYLYMGYPIGHPKGPDFDEIYYKFLYHLSERIDCHLSLSYSRQGRTFLSFDAEVPPRNCFLWVKEGEKPRKEISFLFSLTYFQLPVLLLRGEFGWVWIKNYRLKEGERRNFPQWRIGASFTF</sequence>
<comment type="caution">
    <text evidence="1">The sequence shown here is derived from an EMBL/GenBank/DDBJ whole genome shotgun (WGS) entry which is preliminary data.</text>
</comment>
<dbReference type="AlphaFoldDB" id="A0A7C3YQH1"/>
<dbReference type="EMBL" id="DTMQ01000040">
    <property type="protein sequence ID" value="HGE99691.1"/>
    <property type="molecule type" value="Genomic_DNA"/>
</dbReference>
<evidence type="ECO:0000313" key="1">
    <source>
        <dbReference type="EMBL" id="HGE99691.1"/>
    </source>
</evidence>